<sequence>MNKKKGTVLITGASRGIGKATARLFALKGYQVAINYHQNKEAAQHLAEELSSISPALAIGADVSNRTDVDAMVDKVQHYFGPIDILVNNAGIAKQGLFTDFTPEQWQRMFDVNITGMFHCCQAVLPAMIHQKAGKIINLSSIWGITGASCEVPYSATKAAVIGMTKALAKELGPSGIQVNCVAPGVIDTDMNGMLDNDTIQCLKDETPLGTIGTPEDIAQTILFLASDHAKFITGQVISPNGGFVI</sequence>
<evidence type="ECO:0000313" key="4">
    <source>
        <dbReference type="Proteomes" id="UP000593890"/>
    </source>
</evidence>
<dbReference type="NCBIfam" id="NF005559">
    <property type="entry name" value="PRK07231.1"/>
    <property type="match status" value="1"/>
</dbReference>
<keyword evidence="2" id="KW-0560">Oxidoreductase</keyword>
<organism evidence="3 4">
    <name type="scientific">Solibaculum mannosilyticum</name>
    <dbReference type="NCBI Taxonomy" id="2780922"/>
    <lineage>
        <taxon>Bacteria</taxon>
        <taxon>Bacillati</taxon>
        <taxon>Bacillota</taxon>
        <taxon>Clostridia</taxon>
        <taxon>Eubacteriales</taxon>
        <taxon>Oscillospiraceae</taxon>
        <taxon>Solibaculum</taxon>
    </lineage>
</organism>
<evidence type="ECO:0000256" key="1">
    <source>
        <dbReference type="ARBA" id="ARBA00006484"/>
    </source>
</evidence>
<accession>A0A7I8D4E4</accession>
<dbReference type="GO" id="GO:0006633">
    <property type="term" value="P:fatty acid biosynthetic process"/>
    <property type="evidence" value="ECO:0007669"/>
    <property type="project" value="TreeGrafter"/>
</dbReference>
<comment type="similarity">
    <text evidence="1">Belongs to the short-chain dehydrogenases/reductases (SDR) family.</text>
</comment>
<dbReference type="NCBIfam" id="NF009466">
    <property type="entry name" value="PRK12826.1-2"/>
    <property type="match status" value="1"/>
</dbReference>
<dbReference type="SUPFAM" id="SSF51735">
    <property type="entry name" value="NAD(P)-binding Rossmann-fold domains"/>
    <property type="match status" value="1"/>
</dbReference>
<dbReference type="EMBL" id="AP023321">
    <property type="protein sequence ID" value="BCI60369.1"/>
    <property type="molecule type" value="Genomic_DNA"/>
</dbReference>
<dbReference type="FunFam" id="3.40.50.720:FF:000173">
    <property type="entry name" value="3-oxoacyl-[acyl-carrier protein] reductase"/>
    <property type="match status" value="1"/>
</dbReference>
<protein>
    <submittedName>
        <fullName evidence="3">3-oxoacyl-ACP reductase</fullName>
    </submittedName>
</protein>
<dbReference type="RefSeq" id="WP_215533702.1">
    <property type="nucleotide sequence ID" value="NZ_AP023321.1"/>
</dbReference>
<dbReference type="InterPro" id="IPR036291">
    <property type="entry name" value="NAD(P)-bd_dom_sf"/>
</dbReference>
<dbReference type="InterPro" id="IPR002347">
    <property type="entry name" value="SDR_fam"/>
</dbReference>
<dbReference type="Proteomes" id="UP000593890">
    <property type="component" value="Chromosome"/>
</dbReference>
<dbReference type="GO" id="GO:0048038">
    <property type="term" value="F:quinone binding"/>
    <property type="evidence" value="ECO:0007669"/>
    <property type="project" value="TreeGrafter"/>
</dbReference>
<dbReference type="Pfam" id="PF13561">
    <property type="entry name" value="adh_short_C2"/>
    <property type="match status" value="1"/>
</dbReference>
<gene>
    <name evidence="3" type="primary">fabG</name>
    <name evidence="3" type="ORF">C12CBH8_10080</name>
</gene>
<evidence type="ECO:0000256" key="2">
    <source>
        <dbReference type="ARBA" id="ARBA00023002"/>
    </source>
</evidence>
<dbReference type="PRINTS" id="PR00080">
    <property type="entry name" value="SDRFAMILY"/>
</dbReference>
<dbReference type="GO" id="GO:0016616">
    <property type="term" value="F:oxidoreductase activity, acting on the CH-OH group of donors, NAD or NADP as acceptor"/>
    <property type="evidence" value="ECO:0007669"/>
    <property type="project" value="TreeGrafter"/>
</dbReference>
<dbReference type="PRINTS" id="PR00081">
    <property type="entry name" value="GDHRDH"/>
</dbReference>
<dbReference type="KEGG" id="sman:C12CBH8_10080"/>
<dbReference type="Gene3D" id="3.40.50.720">
    <property type="entry name" value="NAD(P)-binding Rossmann-like Domain"/>
    <property type="match status" value="1"/>
</dbReference>
<keyword evidence="4" id="KW-1185">Reference proteome</keyword>
<dbReference type="AlphaFoldDB" id="A0A7I8D4E4"/>
<dbReference type="PANTHER" id="PTHR42760:SF133">
    <property type="entry name" value="3-OXOACYL-[ACYL-CARRIER-PROTEIN] REDUCTASE"/>
    <property type="match status" value="1"/>
</dbReference>
<dbReference type="NCBIfam" id="NF047420">
    <property type="entry name" value="EF_P_mod_YmfI"/>
    <property type="match status" value="1"/>
</dbReference>
<evidence type="ECO:0000313" key="3">
    <source>
        <dbReference type="EMBL" id="BCI60369.1"/>
    </source>
</evidence>
<dbReference type="InterPro" id="IPR020904">
    <property type="entry name" value="Sc_DH/Rdtase_CS"/>
</dbReference>
<name>A0A7I8D4E4_9FIRM</name>
<reference evidence="4" key="1">
    <citation type="submission" date="2020-07" db="EMBL/GenBank/DDBJ databases">
        <title>Complete genome sequencing of Clostridia bacterium strain 12CBH8.</title>
        <authorList>
            <person name="Sakamoto M."/>
            <person name="Murakami T."/>
            <person name="Mori H."/>
        </authorList>
    </citation>
    <scope>NUCLEOTIDE SEQUENCE [LARGE SCALE GENOMIC DNA]</scope>
    <source>
        <strain evidence="4">12CBH8</strain>
    </source>
</reference>
<dbReference type="PANTHER" id="PTHR42760">
    <property type="entry name" value="SHORT-CHAIN DEHYDROGENASES/REDUCTASES FAMILY MEMBER"/>
    <property type="match status" value="1"/>
</dbReference>
<proteinExistence type="inferred from homology"/>
<dbReference type="PROSITE" id="PS00061">
    <property type="entry name" value="ADH_SHORT"/>
    <property type="match status" value="1"/>
</dbReference>